<evidence type="ECO:0000313" key="2">
    <source>
        <dbReference type="Proteomes" id="UP000193944"/>
    </source>
</evidence>
<reference evidence="1 2" key="2">
    <citation type="submission" date="2016-08" db="EMBL/GenBank/DDBJ databases">
        <title>Pervasive Adenine N6-methylation of Active Genes in Fungi.</title>
        <authorList>
            <consortium name="DOE Joint Genome Institute"/>
            <person name="Mondo S.J."/>
            <person name="Dannebaum R.O."/>
            <person name="Kuo R.C."/>
            <person name="Labutti K."/>
            <person name="Haridas S."/>
            <person name="Kuo A."/>
            <person name="Salamov A."/>
            <person name="Ahrendt S.R."/>
            <person name="Lipzen A."/>
            <person name="Sullivan W."/>
            <person name="Andreopoulos W.B."/>
            <person name="Clum A."/>
            <person name="Lindquist E."/>
            <person name="Daum C."/>
            <person name="Ramamoorthy G.K."/>
            <person name="Gryganskyi A."/>
            <person name="Culley D."/>
            <person name="Magnuson J.K."/>
            <person name="James T.Y."/>
            <person name="O'Malley M.A."/>
            <person name="Stajich J.E."/>
            <person name="Spatafora J.W."/>
            <person name="Visel A."/>
            <person name="Grigoriev I.V."/>
        </authorList>
    </citation>
    <scope>NUCLEOTIDE SEQUENCE [LARGE SCALE GENOMIC DNA]</scope>
    <source>
        <strain evidence="1 2">S4</strain>
    </source>
</reference>
<dbReference type="EMBL" id="MCFG01000283">
    <property type="protein sequence ID" value="ORX76707.1"/>
    <property type="molecule type" value="Genomic_DNA"/>
</dbReference>
<dbReference type="InterPro" id="IPR053139">
    <property type="entry name" value="Surface_bspA-like"/>
</dbReference>
<evidence type="ECO:0008006" key="3">
    <source>
        <dbReference type="Google" id="ProtNLM"/>
    </source>
</evidence>
<dbReference type="Proteomes" id="UP000193944">
    <property type="component" value="Unassembled WGS sequence"/>
</dbReference>
<comment type="caution">
    <text evidence="1">The sequence shown here is derived from an EMBL/GenBank/DDBJ whole genome shotgun (WGS) entry which is preliminary data.</text>
</comment>
<dbReference type="PANTHER" id="PTHR45661">
    <property type="entry name" value="SURFACE ANTIGEN"/>
    <property type="match status" value="1"/>
</dbReference>
<dbReference type="Gene3D" id="3.80.10.10">
    <property type="entry name" value="Ribonuclease Inhibitor"/>
    <property type="match status" value="4"/>
</dbReference>
<reference evidence="1 2" key="1">
    <citation type="submission" date="2016-08" db="EMBL/GenBank/DDBJ databases">
        <title>A Parts List for Fungal Cellulosomes Revealed by Comparative Genomics.</title>
        <authorList>
            <consortium name="DOE Joint Genome Institute"/>
            <person name="Haitjema C.H."/>
            <person name="Gilmore S.P."/>
            <person name="Henske J.K."/>
            <person name="Solomon K.V."/>
            <person name="De Groot R."/>
            <person name="Kuo A."/>
            <person name="Mondo S.J."/>
            <person name="Salamov A.A."/>
            <person name="Labutti K."/>
            <person name="Zhao Z."/>
            <person name="Chiniquy J."/>
            <person name="Barry K."/>
            <person name="Brewer H.M."/>
            <person name="Purvine S.O."/>
            <person name="Wright A.T."/>
            <person name="Boxma B."/>
            <person name="Van Alen T."/>
            <person name="Hackstein J.H."/>
            <person name="Baker S.E."/>
            <person name="Grigoriev I.V."/>
            <person name="O'Malley M.A."/>
        </authorList>
    </citation>
    <scope>NUCLEOTIDE SEQUENCE [LARGE SCALE GENOMIC DNA]</scope>
    <source>
        <strain evidence="1 2">S4</strain>
    </source>
</reference>
<dbReference type="AlphaFoldDB" id="A0A1Y1WT44"/>
<sequence length="1146" mass="127095">MRNWSSYLYNVTYEYNQKDGLEFGIAKTLYSDDRYEGSRAINKGIYLCVSYSVQDSNYDDAVLLVETFSSKSFMEYLIEDNIFYDIPVYHSLLEDAYKKDSNYCNRINCEFFLSLAEDHVISAYSVFYQESFLNKFNKFFEATEQFLKGETDESSEAITLESLMSTFSDYFENNVNWDLDSESGKLTISCLGEMKISTKYPPWYQNRESIKSVVIEKGVTSFAEMAFYKCTSLTSITIPNSVTSIGESAFCQCTSLTSITIPNSVISIGWGAFAGTAITSINIPKSVTSIEEVAFLGCLHSTSFTLENGNPNYSSENGVLFNKDLTKIIQYPPKKSGTKYEIPNSVKTIEFGAFSYSPNLISITIPNSVTSIGDAAFAYSTNLISITIPNSVTSIGDDTFAYCTALEKVIYNGKKEPENIGSSIFYETKVNKVIVPLDYEGSTFLEKEVEKKENPNESDDTEEILNGQCGDNVNWNLDSENGILTISGSGEMEISTGFPPWYENRESIQSVIIEGVTSIAKTAFYECTSLTSITIPNSVISIGLCAFVGSGITSINIPKSVTSIEEGAFMGCSHLASFTLEDGNPNYILKDGILFNKELTKLIQYPPKRTGTEYEIPDSVETIERGAFAYSTNLISITIPNSVNSIGDGAFSDFTALEKVIYNGKKEPENIGSSIFYETKVNKVIVPLDYEGNTFLEKEVVKKENPNEPDNTEDKINWNLDNESGKLTISGSGEMKFSTEYPPWYQNRESIQSVIIEKGVTSIGENAFYECTSLTSITIPNSVTSIGEFAFYECTSLTSITIPNSVTSIGWSAFFGSAIISINIPKSVTLIEEGAFMGCSHLASFTIEDENPNYTLKDGVLFNKELTTLIRYPPKKSETEYEIPDSVETIEIEAFAYNTNLISITIPNSVTSIGLGAFYECTSLTSITIPNFVTSIGKDAFALSAITSINIPKSVTSIEEGAFSLCFYLASFTIEDENPNYSSKNGVLFNKELTTLIQYPPERSETKYEIPDSVETIENGAFAFNTNLISITIPNSVNSIGDGAFSDCTALEKVIYNGKKEPENIGSSIFYETKVNKVIVPLDYEGNTFLGIEVKKKKIPNEPDNTEEGDEGSLGTMNYYYYKILKSRKFICSIFVSKLLNYNFNN</sequence>
<protein>
    <recommendedName>
        <fullName evidence="3">Leucine-rich repeat domain-containing protein</fullName>
    </recommendedName>
</protein>
<dbReference type="InterPro" id="IPR026906">
    <property type="entry name" value="LRR_5"/>
</dbReference>
<dbReference type="OrthoDB" id="536881at2759"/>
<evidence type="ECO:0000313" key="1">
    <source>
        <dbReference type="EMBL" id="ORX76707.1"/>
    </source>
</evidence>
<dbReference type="STRING" id="1754192.A0A1Y1WT44"/>
<organism evidence="1 2">
    <name type="scientific">Anaeromyces robustus</name>
    <dbReference type="NCBI Taxonomy" id="1754192"/>
    <lineage>
        <taxon>Eukaryota</taxon>
        <taxon>Fungi</taxon>
        <taxon>Fungi incertae sedis</taxon>
        <taxon>Chytridiomycota</taxon>
        <taxon>Chytridiomycota incertae sedis</taxon>
        <taxon>Neocallimastigomycetes</taxon>
        <taxon>Neocallimastigales</taxon>
        <taxon>Neocallimastigaceae</taxon>
        <taxon>Anaeromyces</taxon>
    </lineage>
</organism>
<name>A0A1Y1WT44_9FUNG</name>
<dbReference type="InterPro" id="IPR032675">
    <property type="entry name" value="LRR_dom_sf"/>
</dbReference>
<dbReference type="Pfam" id="PF13306">
    <property type="entry name" value="LRR_5"/>
    <property type="match status" value="7"/>
</dbReference>
<gene>
    <name evidence="1" type="ORF">BCR32DRAFT_248534</name>
</gene>
<keyword evidence="2" id="KW-1185">Reference proteome</keyword>
<accession>A0A1Y1WT44</accession>
<proteinExistence type="predicted"/>
<dbReference type="SUPFAM" id="SSF52058">
    <property type="entry name" value="L domain-like"/>
    <property type="match status" value="3"/>
</dbReference>
<dbReference type="PANTHER" id="PTHR45661:SF3">
    <property type="entry name" value="IG-LIKE DOMAIN-CONTAINING PROTEIN"/>
    <property type="match status" value="1"/>
</dbReference>